<evidence type="ECO:0000259" key="3">
    <source>
        <dbReference type="Pfam" id="PF11443"/>
    </source>
</evidence>
<dbReference type="PANTHER" id="PTHR31373">
    <property type="entry name" value="OS06G0652100 PROTEIN"/>
    <property type="match status" value="1"/>
</dbReference>
<protein>
    <recommendedName>
        <fullName evidence="6">Helicase C-terminal domain-containing protein</fullName>
    </recommendedName>
</protein>
<evidence type="ECO:0000259" key="1">
    <source>
        <dbReference type="Pfam" id="PF00271"/>
    </source>
</evidence>
<sequence>MSRLGFSLFHISIKRTGATAAKWTGSGLRNISGALSLRCCLFCPSSAELNPTPFQLLGPPEIPHSTVTVIPSKDLFFDENKFRLTPAVKDWTKTKKEKASYLRMENRKMMVKWAFEKRMKAVKDKMNAKKEKATKRKEKRNMMAIKAIEWYNYDPKYRFLYDRISDLFAELLKADLEHSNTGRTEKISMASKWVRNRLQKEVLVPLRKALELPEIYMSANQWNLLQCDRISSVALKTYKWAFYKHDRERFLHYLQNVQCSELPKTTANNLLPHEILNLLQYVNGLEVAERQWKRMLDAFSKNGKFVNCISTFNMNDCTHGFCCGFTLMTSELCANPWKGKLLRYGDNPEIVSIEVDDFGSRINFCRLNNVVSPKGDDSDTKQWSLRLLPFLDKILETAIDLNKFKRNGYVMRETVHWDMSNYGSPVPALLSVEDGLTHISRPLETSFRGFLEGYGTLNLRAMMESEICSAEYPHYNDIHLLTYNPTTQKALTLPLDPPLPTTTTLTWEVRTQFGFDPSTKLHKFLRVKWTESIPQSIPGVINMVCTVLTIGSNKSWREVNHVPPPVDSTKCGIGGKSSVCVNGAIHRLTQYGDSIVAFDLKDENFRLIPLPHDFKKKKTLHRSVWNLNDKRRCLEFMRGVKYVVLDEADILLCGGFQNKVICLLNMLRFDEKLLPQSKESVSEITSGPSLHFTLEDKEDLQTDIISEGEENSEDVHIDDLAEDVEAGSNKTKDWRRVRKNYESSKQYICVTATLTVNGKKTAGAVLKQMFTDANWIEVTTETQADELINAVNQDFKSKATECRTMERSQSSTDLKEKGGILVCTDAAARGVDIPNVSHVIYTLFVSIEVVVRGPRCALSPPLRCSLLISGFKSRNAAAKISDLESLRVDILPTLLAPKIL</sequence>
<dbReference type="InParanoid" id="A0A7N2R1U7"/>
<feature type="domain" description="DUF2828" evidence="3">
    <location>
        <begin position="93"/>
        <end position="193"/>
    </location>
</feature>
<reference evidence="4 5" key="1">
    <citation type="journal article" date="2016" name="G3 (Bethesda)">
        <title>First Draft Assembly and Annotation of the Genome of a California Endemic Oak Quercus lobata Nee (Fagaceae).</title>
        <authorList>
            <person name="Sork V.L."/>
            <person name="Fitz-Gibbon S.T."/>
            <person name="Puiu D."/>
            <person name="Crepeau M."/>
            <person name="Gugger P.F."/>
            <person name="Sherman R."/>
            <person name="Stevens K."/>
            <person name="Langley C.H."/>
            <person name="Pellegrini M."/>
            <person name="Salzberg S.L."/>
        </authorList>
    </citation>
    <scope>NUCLEOTIDE SEQUENCE [LARGE SCALE GENOMIC DNA]</scope>
    <source>
        <strain evidence="4 5">cv. SW786</strain>
    </source>
</reference>
<feature type="domain" description="DUF2828" evidence="3">
    <location>
        <begin position="194"/>
        <end position="304"/>
    </location>
</feature>
<dbReference type="Pfam" id="PF11443">
    <property type="entry name" value="DUF2828"/>
    <property type="match status" value="2"/>
</dbReference>
<dbReference type="Pfam" id="PF00271">
    <property type="entry name" value="Helicase_C"/>
    <property type="match status" value="1"/>
</dbReference>
<evidence type="ECO:0000259" key="2">
    <source>
        <dbReference type="Pfam" id="PF08268"/>
    </source>
</evidence>
<dbReference type="InterPro" id="IPR011205">
    <property type="entry name" value="UCP015417_vWA"/>
</dbReference>
<dbReference type="InterPro" id="IPR058580">
    <property type="entry name" value="DUF2828"/>
</dbReference>
<dbReference type="EnsemblPlants" id="QL03p062642:mrna">
    <property type="protein sequence ID" value="QL03p062642:mrna"/>
    <property type="gene ID" value="QL03p062642"/>
</dbReference>
<accession>A0A7N2R1U7</accession>
<dbReference type="EMBL" id="LRBV02000003">
    <property type="status" value="NOT_ANNOTATED_CDS"/>
    <property type="molecule type" value="Genomic_DNA"/>
</dbReference>
<dbReference type="InterPro" id="IPR027417">
    <property type="entry name" value="P-loop_NTPase"/>
</dbReference>
<feature type="domain" description="Helicase C-terminal" evidence="1">
    <location>
        <begin position="800"/>
        <end position="841"/>
    </location>
</feature>
<dbReference type="InterPro" id="IPR017451">
    <property type="entry name" value="F-box-assoc_interact_dom"/>
</dbReference>
<name>A0A7N2R1U7_QUELO</name>
<dbReference type="PANTHER" id="PTHR31373:SF17">
    <property type="entry name" value="OS06G0652100 PROTEIN"/>
    <property type="match status" value="1"/>
</dbReference>
<reference evidence="4" key="2">
    <citation type="submission" date="2021-01" db="UniProtKB">
        <authorList>
            <consortium name="EnsemblPlants"/>
        </authorList>
    </citation>
    <scope>IDENTIFICATION</scope>
</reference>
<evidence type="ECO:0000313" key="5">
    <source>
        <dbReference type="Proteomes" id="UP000594261"/>
    </source>
</evidence>
<dbReference type="InterPro" id="IPR001650">
    <property type="entry name" value="Helicase_C-like"/>
</dbReference>
<dbReference type="NCBIfam" id="TIGR01640">
    <property type="entry name" value="F_box_assoc_1"/>
    <property type="match status" value="1"/>
</dbReference>
<feature type="domain" description="F-box associated beta-propeller type 3" evidence="2">
    <location>
        <begin position="482"/>
        <end position="616"/>
    </location>
</feature>
<dbReference type="SUPFAM" id="SSF52540">
    <property type="entry name" value="P-loop containing nucleoside triphosphate hydrolases"/>
    <property type="match status" value="1"/>
</dbReference>
<dbReference type="InterPro" id="IPR013187">
    <property type="entry name" value="F-box-assoc_dom_typ3"/>
</dbReference>
<keyword evidence="5" id="KW-1185">Reference proteome</keyword>
<dbReference type="AlphaFoldDB" id="A0A7N2R1U7"/>
<dbReference type="Proteomes" id="UP000594261">
    <property type="component" value="Chromosome 3"/>
</dbReference>
<dbReference type="Gene3D" id="3.40.50.300">
    <property type="entry name" value="P-loop containing nucleotide triphosphate hydrolases"/>
    <property type="match status" value="2"/>
</dbReference>
<dbReference type="Pfam" id="PF08268">
    <property type="entry name" value="FBA_3"/>
    <property type="match status" value="1"/>
</dbReference>
<evidence type="ECO:0000313" key="4">
    <source>
        <dbReference type="EnsemblPlants" id="QL03p062642:mrna"/>
    </source>
</evidence>
<organism evidence="4 5">
    <name type="scientific">Quercus lobata</name>
    <name type="common">Valley oak</name>
    <dbReference type="NCBI Taxonomy" id="97700"/>
    <lineage>
        <taxon>Eukaryota</taxon>
        <taxon>Viridiplantae</taxon>
        <taxon>Streptophyta</taxon>
        <taxon>Embryophyta</taxon>
        <taxon>Tracheophyta</taxon>
        <taxon>Spermatophyta</taxon>
        <taxon>Magnoliopsida</taxon>
        <taxon>eudicotyledons</taxon>
        <taxon>Gunneridae</taxon>
        <taxon>Pentapetalae</taxon>
        <taxon>rosids</taxon>
        <taxon>fabids</taxon>
        <taxon>Fagales</taxon>
        <taxon>Fagaceae</taxon>
        <taxon>Quercus</taxon>
    </lineage>
</organism>
<evidence type="ECO:0008006" key="6">
    <source>
        <dbReference type="Google" id="ProtNLM"/>
    </source>
</evidence>
<dbReference type="Gramene" id="QL03p062642:mrna">
    <property type="protein sequence ID" value="QL03p062642:mrna"/>
    <property type="gene ID" value="QL03p062642"/>
</dbReference>
<proteinExistence type="predicted"/>